<gene>
    <name evidence="1" type="ORF">H6H00_04580</name>
</gene>
<dbReference type="KEGG" id="ppel:H6H00_04580"/>
<dbReference type="AlphaFoldDB" id="A0A7G7MKG9"/>
<accession>A0A7G7MKG9</accession>
<dbReference type="EMBL" id="CP060131">
    <property type="protein sequence ID" value="QNG53280.1"/>
    <property type="molecule type" value="Genomic_DNA"/>
</dbReference>
<dbReference type="Pfam" id="PF13376">
    <property type="entry name" value="OmdA"/>
    <property type="match status" value="1"/>
</dbReference>
<proteinExistence type="predicted"/>
<organism evidence="1 2">
    <name type="scientific">Pseudonocardia petroleophila</name>
    <dbReference type="NCBI Taxonomy" id="37331"/>
    <lineage>
        <taxon>Bacteria</taxon>
        <taxon>Bacillati</taxon>
        <taxon>Actinomycetota</taxon>
        <taxon>Actinomycetes</taxon>
        <taxon>Pseudonocardiales</taxon>
        <taxon>Pseudonocardiaceae</taxon>
        <taxon>Pseudonocardia</taxon>
    </lineage>
</organism>
<sequence>MQPRRFTATTEDGKRGRVAIPVPFDPDEAWGAKPVHRVAGTVAGCDVRGTVAGGRIVLGPAWGRDRGIGPGQVVDVELAPEGPQRGDLAPDLAAALEAHPAAGAFFDSLAQFHRRAYLRWIDGTKKRPEERARRIAYVVELLGEGVKERP</sequence>
<reference evidence="1 2" key="1">
    <citation type="submission" date="2020-08" db="EMBL/GenBank/DDBJ databases">
        <authorList>
            <person name="Mo P."/>
        </authorList>
    </citation>
    <scope>NUCLEOTIDE SEQUENCE [LARGE SCALE GENOMIC DNA]</scope>
    <source>
        <strain evidence="1 2">CGMCC 4.1532</strain>
    </source>
</reference>
<dbReference type="RefSeq" id="WP_185720108.1">
    <property type="nucleotide sequence ID" value="NZ_BAAAWI010000001.1"/>
</dbReference>
<name>A0A7G7MKG9_9PSEU</name>
<dbReference type="Proteomes" id="UP000515728">
    <property type="component" value="Chromosome"/>
</dbReference>
<evidence type="ECO:0000313" key="2">
    <source>
        <dbReference type="Proteomes" id="UP000515728"/>
    </source>
</evidence>
<evidence type="ECO:0000313" key="1">
    <source>
        <dbReference type="EMBL" id="QNG53280.1"/>
    </source>
</evidence>
<protein>
    <submittedName>
        <fullName evidence="1">YdeI/OmpD-associated family protein</fullName>
    </submittedName>
</protein>
<keyword evidence="2" id="KW-1185">Reference proteome</keyword>